<evidence type="ECO:0000259" key="3">
    <source>
        <dbReference type="Pfam" id="PF08212"/>
    </source>
</evidence>
<protein>
    <recommendedName>
        <fullName evidence="2">Outer membrane lipoprotein Blc</fullName>
    </recommendedName>
</protein>
<dbReference type="SUPFAM" id="SSF50814">
    <property type="entry name" value="Lipocalins"/>
    <property type="match status" value="1"/>
</dbReference>
<reference evidence="5 7" key="2">
    <citation type="submission" date="2020-08" db="EMBL/GenBank/DDBJ databases">
        <title>Stenotrophomonas sp. W1S232.</title>
        <authorList>
            <person name="Deng Y."/>
        </authorList>
    </citation>
    <scope>NUCLEOTIDE SEQUENCE [LARGE SCALE GENOMIC DNA]</scope>
    <source>
        <strain evidence="5 7">W1S232</strain>
    </source>
</reference>
<dbReference type="InterPro" id="IPR000566">
    <property type="entry name" value="Lipocln_cytosolic_FA-bd_dom"/>
</dbReference>
<evidence type="ECO:0000313" key="5">
    <source>
        <dbReference type="EMBL" id="MBB1118101.1"/>
    </source>
</evidence>
<dbReference type="RefSeq" id="WP_057666266.1">
    <property type="nucleotide sequence ID" value="NZ_JACIUV010000007.1"/>
</dbReference>
<keyword evidence="2" id="KW-0998">Cell outer membrane</keyword>
<evidence type="ECO:0000313" key="4">
    <source>
        <dbReference type="EMBL" id="KRG57481.1"/>
    </source>
</evidence>
<accession>A0A7W3V296</accession>
<dbReference type="OrthoDB" id="9793905at2"/>
<comment type="caution">
    <text evidence="4">The sequence shown here is derived from an EMBL/GenBank/DDBJ whole genome shotgun (WGS) entry which is preliminary data.</text>
</comment>
<name>A0A0R0BKH4_9GAMM</name>
<feature type="domain" description="Lipocalin/cytosolic fatty-acid binding" evidence="3">
    <location>
        <begin position="37"/>
        <end position="183"/>
    </location>
</feature>
<feature type="signal peptide" evidence="2">
    <location>
        <begin position="1"/>
        <end position="23"/>
    </location>
</feature>
<keyword evidence="2" id="KW-0446">Lipid-binding</keyword>
<dbReference type="Proteomes" id="UP000051254">
    <property type="component" value="Unassembled WGS sequence"/>
</dbReference>
<dbReference type="GO" id="GO:0008289">
    <property type="term" value="F:lipid binding"/>
    <property type="evidence" value="ECO:0007669"/>
    <property type="project" value="UniProtKB-UniRule"/>
</dbReference>
<evidence type="ECO:0000256" key="1">
    <source>
        <dbReference type="ARBA" id="ARBA00006889"/>
    </source>
</evidence>
<dbReference type="GO" id="GO:0009279">
    <property type="term" value="C:cell outer membrane"/>
    <property type="evidence" value="ECO:0007669"/>
    <property type="project" value="UniProtKB-SubCell"/>
</dbReference>
<dbReference type="InterPro" id="IPR012674">
    <property type="entry name" value="Calycin"/>
</dbReference>
<keyword evidence="2" id="KW-0732">Signal</keyword>
<dbReference type="Pfam" id="PF08212">
    <property type="entry name" value="Lipocalin_2"/>
    <property type="match status" value="1"/>
</dbReference>
<proteinExistence type="inferred from homology"/>
<sequence>MFRTLSLLSVLSAGLALPALAPAAGGAPLPNTSVPALDLQRYAGKWYEQASLPMFFTRACVGDTTAQYTPQADGTMAVRNRCRTADGSHQQADAVARRAGQNPAELEVRFAPRWLSWLPMVWGDYWVIALDEDYQWAMVGTPGRDYLWILSRAPQLEEQTYAALVERARRMGYPVDKLHKTPQTGND</sequence>
<dbReference type="PIRSF" id="PIRSF036893">
    <property type="entry name" value="Lipocalin_ApoD"/>
    <property type="match status" value="1"/>
</dbReference>
<dbReference type="EMBL" id="JACIUV010000007">
    <property type="protein sequence ID" value="MBB1118101.1"/>
    <property type="molecule type" value="Genomic_DNA"/>
</dbReference>
<dbReference type="Gene3D" id="2.40.128.20">
    <property type="match status" value="1"/>
</dbReference>
<evidence type="ECO:0000256" key="2">
    <source>
        <dbReference type="PIRNR" id="PIRNR036893"/>
    </source>
</evidence>
<dbReference type="Proteomes" id="UP000550609">
    <property type="component" value="Unassembled WGS sequence"/>
</dbReference>
<comment type="function">
    <text evidence="2">Involved in the storage or transport of lipids necessary for membrane maintenance under stressful conditions. Displays a binding preference for lysophospholipids.</text>
</comment>
<dbReference type="InterPro" id="IPR002446">
    <property type="entry name" value="Lipocalin_bac"/>
</dbReference>
<dbReference type="InterPro" id="IPR047202">
    <property type="entry name" value="Lipocalin_Blc-like_dom"/>
</dbReference>
<accession>A0A0R0BKH4</accession>
<gene>
    <name evidence="4" type="ORF">ABB25_09705</name>
    <name evidence="5" type="ORF">H4O09_13680</name>
</gene>
<keyword evidence="6" id="KW-1185">Reference proteome</keyword>
<organism evidence="4 6">
    <name type="scientific">Stenotrophomonas koreensis</name>
    <dbReference type="NCBI Taxonomy" id="266128"/>
    <lineage>
        <taxon>Bacteria</taxon>
        <taxon>Pseudomonadati</taxon>
        <taxon>Pseudomonadota</taxon>
        <taxon>Gammaproteobacteria</taxon>
        <taxon>Lysobacterales</taxon>
        <taxon>Lysobacteraceae</taxon>
        <taxon>Stenotrophomonas</taxon>
    </lineage>
</organism>
<evidence type="ECO:0000313" key="6">
    <source>
        <dbReference type="Proteomes" id="UP000051254"/>
    </source>
</evidence>
<reference evidence="4 6" key="1">
    <citation type="submission" date="2015-05" db="EMBL/GenBank/DDBJ databases">
        <title>Genome sequencing and analysis of members of genus Stenotrophomonas.</title>
        <authorList>
            <person name="Patil P.P."/>
            <person name="Midha S."/>
            <person name="Patil P.B."/>
        </authorList>
    </citation>
    <scope>NUCLEOTIDE SEQUENCE [LARGE SCALE GENOMIC DNA]</scope>
    <source>
        <strain evidence="4 6">DSM 17805</strain>
    </source>
</reference>
<evidence type="ECO:0000313" key="7">
    <source>
        <dbReference type="Proteomes" id="UP000550609"/>
    </source>
</evidence>
<dbReference type="PANTHER" id="PTHR10612">
    <property type="entry name" value="APOLIPOPROTEIN D"/>
    <property type="match status" value="1"/>
</dbReference>
<dbReference type="InterPro" id="IPR022271">
    <property type="entry name" value="Lipocalin_ApoD"/>
</dbReference>
<feature type="chain" id="PRO_5013433270" description="Outer membrane lipoprotein Blc" evidence="2">
    <location>
        <begin position="24"/>
        <end position="187"/>
    </location>
</feature>
<dbReference type="PRINTS" id="PR01171">
    <property type="entry name" value="BCTLIPOCALIN"/>
</dbReference>
<keyword evidence="2" id="KW-0472">Membrane</keyword>
<keyword evidence="2" id="KW-0449">Lipoprotein</keyword>
<dbReference type="EMBL" id="LDJH01000015">
    <property type="protein sequence ID" value="KRG57481.1"/>
    <property type="molecule type" value="Genomic_DNA"/>
</dbReference>
<comment type="subunit">
    <text evidence="2">Homodimer.</text>
</comment>
<comment type="subcellular location">
    <subcellularLocation>
        <location evidence="2">Cell outer membrane</location>
    </subcellularLocation>
</comment>
<dbReference type="GO" id="GO:0006950">
    <property type="term" value="P:response to stress"/>
    <property type="evidence" value="ECO:0007669"/>
    <property type="project" value="UniProtKB-ARBA"/>
</dbReference>
<dbReference type="PATRIC" id="fig|266128.3.peg.806"/>
<dbReference type="PANTHER" id="PTHR10612:SF34">
    <property type="entry name" value="APOLIPOPROTEIN D"/>
    <property type="match status" value="1"/>
</dbReference>
<dbReference type="CDD" id="cd19438">
    <property type="entry name" value="lipocalin_Blc-like"/>
    <property type="match status" value="1"/>
</dbReference>
<comment type="similarity">
    <text evidence="1 2">Belongs to the calycin superfamily. Lipocalin family.</text>
</comment>
<dbReference type="AlphaFoldDB" id="A0A0R0BKH4"/>